<gene>
    <name evidence="3" type="ORF">DS031_17385</name>
</gene>
<feature type="region of interest" description="Disordered" evidence="1">
    <location>
        <begin position="47"/>
        <end position="94"/>
    </location>
</feature>
<evidence type="ECO:0000313" key="3">
    <source>
        <dbReference type="EMBL" id="RBW68295.1"/>
    </source>
</evidence>
<proteinExistence type="predicted"/>
<evidence type="ECO:0000256" key="1">
    <source>
        <dbReference type="SAM" id="MobiDB-lite"/>
    </source>
</evidence>
<feature type="compositionally biased region" description="Acidic residues" evidence="1">
    <location>
        <begin position="66"/>
        <end position="86"/>
    </location>
</feature>
<keyword evidence="4" id="KW-1185">Reference proteome</keyword>
<accession>A0A366XT17</accession>
<dbReference type="Proteomes" id="UP000253314">
    <property type="component" value="Unassembled WGS sequence"/>
</dbReference>
<sequence>MKQKLIILIIAILFSLTVLSACNVNHNNMIEPEDVNVELVRYDRNNDRDMEMRGNDLDTDPRNVGDEEDLDTLFNLDEEEPDLYEEPSEKRRGE</sequence>
<evidence type="ECO:0000313" key="4">
    <source>
        <dbReference type="Proteomes" id="UP000253314"/>
    </source>
</evidence>
<dbReference type="RefSeq" id="WP_113807332.1">
    <property type="nucleotide sequence ID" value="NZ_QOCW01000022.1"/>
</dbReference>
<organism evidence="3 4">
    <name type="scientific">Bacillus taeanensis</name>
    <dbReference type="NCBI Taxonomy" id="273032"/>
    <lineage>
        <taxon>Bacteria</taxon>
        <taxon>Bacillati</taxon>
        <taxon>Bacillota</taxon>
        <taxon>Bacilli</taxon>
        <taxon>Bacillales</taxon>
        <taxon>Bacillaceae</taxon>
        <taxon>Bacillus</taxon>
    </lineage>
</organism>
<comment type="caution">
    <text evidence="3">The sequence shown here is derived from an EMBL/GenBank/DDBJ whole genome shotgun (WGS) entry which is preliminary data.</text>
</comment>
<protein>
    <submittedName>
        <fullName evidence="3">Uncharacterized protein</fullName>
    </submittedName>
</protein>
<feature type="chain" id="PRO_5038687635" evidence="2">
    <location>
        <begin position="21"/>
        <end position="94"/>
    </location>
</feature>
<dbReference type="AlphaFoldDB" id="A0A366XT17"/>
<keyword evidence="2" id="KW-0732">Signal</keyword>
<dbReference type="PROSITE" id="PS51257">
    <property type="entry name" value="PROKAR_LIPOPROTEIN"/>
    <property type="match status" value="1"/>
</dbReference>
<dbReference type="OrthoDB" id="2940667at2"/>
<name>A0A366XT17_9BACI</name>
<dbReference type="EMBL" id="QOCW01000022">
    <property type="protein sequence ID" value="RBW68295.1"/>
    <property type="molecule type" value="Genomic_DNA"/>
</dbReference>
<evidence type="ECO:0000256" key="2">
    <source>
        <dbReference type="SAM" id="SignalP"/>
    </source>
</evidence>
<feature type="signal peptide" evidence="2">
    <location>
        <begin position="1"/>
        <end position="20"/>
    </location>
</feature>
<reference evidence="3 4" key="1">
    <citation type="submission" date="2018-07" db="EMBL/GenBank/DDBJ databases">
        <title>Lottiidibacillus patelloidae gen. nov., sp. nov., isolated from the intestinal tract of a marine limpet and the reclassification of B. taeanensis BH030017T, B. algicola KMM 3737T and B. hwajinpoensis SW-72T as genus Lottiidibacillus.</title>
        <authorList>
            <person name="Liu R."/>
            <person name="Huang Z."/>
        </authorList>
    </citation>
    <scope>NUCLEOTIDE SEQUENCE [LARGE SCALE GENOMIC DNA]</scope>
    <source>
        <strain evidence="3 4">BH030017</strain>
    </source>
</reference>
<feature type="compositionally biased region" description="Basic and acidic residues" evidence="1">
    <location>
        <begin position="47"/>
        <end position="65"/>
    </location>
</feature>